<dbReference type="Proteomes" id="UP000194903">
    <property type="component" value="Unassembled WGS sequence"/>
</dbReference>
<dbReference type="OrthoDB" id="9773130at2"/>
<dbReference type="EMBL" id="NHOC01000015">
    <property type="protein sequence ID" value="OUM19535.1"/>
    <property type="molecule type" value="Genomic_DNA"/>
</dbReference>
<accession>A0A252F131</accession>
<proteinExistence type="predicted"/>
<evidence type="ECO:0000313" key="1">
    <source>
        <dbReference type="EMBL" id="OUM19535.1"/>
    </source>
</evidence>
<comment type="caution">
    <text evidence="1">The sequence shown here is derived from an EMBL/GenBank/DDBJ whole genome shotgun (WGS) entry which is preliminary data.</text>
</comment>
<dbReference type="AlphaFoldDB" id="A0A252F131"/>
<protein>
    <submittedName>
        <fullName evidence="1">Uncharacterized protein</fullName>
    </submittedName>
</protein>
<reference evidence="1 2" key="1">
    <citation type="submission" date="2017-05" db="EMBL/GenBank/DDBJ databases">
        <title>Butyricicoccus porcorum sp. nov. a butyrate-producing bacterium from the swine intestinal tract.</title>
        <authorList>
            <person name="Trachsel J."/>
            <person name="Humphrey S."/>
            <person name="Allen H.K."/>
        </authorList>
    </citation>
    <scope>NUCLEOTIDE SEQUENCE [LARGE SCALE GENOMIC DNA]</scope>
    <source>
        <strain evidence="1">BB10</strain>
    </source>
</reference>
<sequence length="278" mass="32272">MRLRIIQLINNYYTDETKPVDPNTPLGEFCAFGYFDALSISEPHSPFGENDKDSIWKHSARETVKNIDGKCSRRNMLALILDDEKDTDFWRYVSEHECESPFLFLSMVRIIHSEHTRTCNLSEEIDKVNSRKDMIAYFSYDYSDMVILHLHKAYQSGVKTVLEMQTNLGASFYTILAINEKLLQLKLDAFKEKVDWKFYVNVKNAAEIHSFINSIKNELGGDVSTSDLLGEWDLVIEKKSVEFSTIFKLYKMGELLTHSNPKFMEAFYNARTEFQSTS</sequence>
<organism evidence="1 2">
    <name type="scientific">Butyricicoccus porcorum</name>
    <dbReference type="NCBI Taxonomy" id="1945634"/>
    <lineage>
        <taxon>Bacteria</taxon>
        <taxon>Bacillati</taxon>
        <taxon>Bacillota</taxon>
        <taxon>Clostridia</taxon>
        <taxon>Eubacteriales</taxon>
        <taxon>Butyricicoccaceae</taxon>
        <taxon>Butyricicoccus</taxon>
    </lineage>
</organism>
<keyword evidence="2" id="KW-1185">Reference proteome</keyword>
<gene>
    <name evidence="1" type="ORF">CBW42_12535</name>
</gene>
<evidence type="ECO:0000313" key="2">
    <source>
        <dbReference type="Proteomes" id="UP000194903"/>
    </source>
</evidence>
<name>A0A252F131_9FIRM</name>
<dbReference type="RefSeq" id="WP_087022145.1">
    <property type="nucleotide sequence ID" value="NZ_NHOC01000015.1"/>
</dbReference>